<dbReference type="Proteomes" id="UP000266273">
    <property type="component" value="Unassembled WGS sequence"/>
</dbReference>
<accession>A0A397Q1Y2</accession>
<evidence type="ECO:0000313" key="1">
    <source>
        <dbReference type="EMBL" id="RIA55500.1"/>
    </source>
</evidence>
<reference evidence="1 2" key="1">
    <citation type="submission" date="2018-08" db="EMBL/GenBank/DDBJ databases">
        <title>Genomic Encyclopedia of Archaeal and Bacterial Type Strains, Phase II (KMG-II): from individual species to whole genera.</title>
        <authorList>
            <person name="Goeker M."/>
        </authorList>
    </citation>
    <scope>NUCLEOTIDE SEQUENCE [LARGE SCALE GENOMIC DNA]</scope>
    <source>
        <strain evidence="1 2">DSM 5002</strain>
    </source>
</reference>
<dbReference type="EMBL" id="QXDF01000001">
    <property type="protein sequence ID" value="RIA55500.1"/>
    <property type="molecule type" value="Genomic_DNA"/>
</dbReference>
<protein>
    <submittedName>
        <fullName evidence="1">NifU-like protein involved in Fe-S cluster formation</fullName>
    </submittedName>
</protein>
<dbReference type="SUPFAM" id="SSF82649">
    <property type="entry name" value="SufE/NifU"/>
    <property type="match status" value="1"/>
</dbReference>
<proteinExistence type="predicted"/>
<sequence>MTDLEDIYADKLLALAAAISRTDRLTAPDASASAHSKLCGSTVAVDACFEDGRITDFGQEVKACLLGQATASVVAREIVGTPIEEFREVAAQMREMLKAGGEPPGGRWADLSLLEPVRDYRARHASTLLVFDALEEAIDKYEAGKTDAPAAAAGQ</sequence>
<evidence type="ECO:0000313" key="2">
    <source>
        <dbReference type="Proteomes" id="UP000266273"/>
    </source>
</evidence>
<name>A0A397Q1Y2_9HYPH</name>
<gene>
    <name evidence="1" type="ORF">BXY53_0566</name>
</gene>
<comment type="caution">
    <text evidence="1">The sequence shown here is derived from an EMBL/GenBank/DDBJ whole genome shotgun (WGS) entry which is preliminary data.</text>
</comment>
<dbReference type="RefSeq" id="WP_119061725.1">
    <property type="nucleotide sequence ID" value="NZ_QXDF01000001.1"/>
</dbReference>
<organism evidence="1 2">
    <name type="scientific">Dichotomicrobium thermohalophilum</name>
    <dbReference type="NCBI Taxonomy" id="933063"/>
    <lineage>
        <taxon>Bacteria</taxon>
        <taxon>Pseudomonadati</taxon>
        <taxon>Pseudomonadota</taxon>
        <taxon>Alphaproteobacteria</taxon>
        <taxon>Hyphomicrobiales</taxon>
        <taxon>Hyphomicrobiaceae</taxon>
        <taxon>Dichotomicrobium</taxon>
    </lineage>
</organism>
<keyword evidence="2" id="KW-1185">Reference proteome</keyword>
<dbReference type="Gene3D" id="3.90.1010.10">
    <property type="match status" value="1"/>
</dbReference>
<dbReference type="OrthoDB" id="7857113at2"/>
<dbReference type="AlphaFoldDB" id="A0A397Q1Y2"/>